<dbReference type="OrthoDB" id="1117657at2"/>
<reference evidence="2 3" key="1">
    <citation type="submission" date="2018-08" db="EMBL/GenBank/DDBJ databases">
        <title>Genomic Encyclopedia of Archaeal and Bacterial Type Strains, Phase II (KMG-II): from individual species to whole genera.</title>
        <authorList>
            <person name="Goeker M."/>
        </authorList>
    </citation>
    <scope>NUCLEOTIDE SEQUENCE [LARGE SCALE GENOMIC DNA]</scope>
    <source>
        <strain evidence="2 3">DSM 100880</strain>
    </source>
</reference>
<dbReference type="EMBL" id="QUNI01000008">
    <property type="protein sequence ID" value="REG97869.1"/>
    <property type="molecule type" value="Genomic_DNA"/>
</dbReference>
<keyword evidence="1" id="KW-0732">Signal</keyword>
<organism evidence="2 3">
    <name type="scientific">Flavobacterium aquicola</name>
    <dbReference type="NCBI Taxonomy" id="1682742"/>
    <lineage>
        <taxon>Bacteria</taxon>
        <taxon>Pseudomonadati</taxon>
        <taxon>Bacteroidota</taxon>
        <taxon>Flavobacteriia</taxon>
        <taxon>Flavobacteriales</taxon>
        <taxon>Flavobacteriaceae</taxon>
        <taxon>Flavobacterium</taxon>
    </lineage>
</organism>
<dbReference type="RefSeq" id="WP_115813824.1">
    <property type="nucleotide sequence ID" value="NZ_QUNI01000008.1"/>
</dbReference>
<feature type="chain" id="PRO_5017654926" description="Adhesin" evidence="1">
    <location>
        <begin position="22"/>
        <end position="357"/>
    </location>
</feature>
<keyword evidence="3" id="KW-1185">Reference proteome</keyword>
<gene>
    <name evidence="2" type="ORF">C8P67_10831</name>
</gene>
<evidence type="ECO:0000313" key="2">
    <source>
        <dbReference type="EMBL" id="REG97869.1"/>
    </source>
</evidence>
<evidence type="ECO:0008006" key="4">
    <source>
        <dbReference type="Google" id="ProtNLM"/>
    </source>
</evidence>
<protein>
    <recommendedName>
        <fullName evidence="4">Adhesin</fullName>
    </recommendedName>
</protein>
<dbReference type="Proteomes" id="UP000257136">
    <property type="component" value="Unassembled WGS sequence"/>
</dbReference>
<proteinExistence type="predicted"/>
<comment type="caution">
    <text evidence="2">The sequence shown here is derived from an EMBL/GenBank/DDBJ whole genome shotgun (WGS) entry which is preliminary data.</text>
</comment>
<dbReference type="AlphaFoldDB" id="A0A3E0EKN2"/>
<accession>A0A3E0EKN2</accession>
<evidence type="ECO:0000256" key="1">
    <source>
        <dbReference type="SAM" id="SignalP"/>
    </source>
</evidence>
<feature type="signal peptide" evidence="1">
    <location>
        <begin position="1"/>
        <end position="21"/>
    </location>
</feature>
<sequence length="357" mass="40060">MKKQFNILLLALLLIPFIGFSNDDFNYTKQKVISKAYIVNSDAGVNIDNSYGTIFVTTWNEDKIEIEVVIKVSGNSENWVNSKLAAIDVDFTALKSMVSAKTTFTNTSTQKNGRDNSFEINYTVKIPKNGTVKLNNKYGNIGTADLFSTTDINCKYGKINLGRLNGNSNNIQISYSSNSTIEFLKNGAVNARYSGLKMDEVNKLDLLSDYSEIEINQGNDIRYNSKYGSVKIKKLNSLDANGNYLTIYVGSLSNQLNLKTRYSNVNIDAIQPKAGNIQIAAAYTGIDIGFQNNYIFDFDVFLKYADFKYDNELNIYSKEETNTSKRVSGYFKKKGENKITVTSDYGNVKLYKNDAQK</sequence>
<name>A0A3E0EKN2_9FLAO</name>
<evidence type="ECO:0000313" key="3">
    <source>
        <dbReference type="Proteomes" id="UP000257136"/>
    </source>
</evidence>